<dbReference type="PROSITE" id="PS50837">
    <property type="entry name" value="NACHT"/>
    <property type="match status" value="1"/>
</dbReference>
<proteinExistence type="predicted"/>
<comment type="caution">
    <text evidence="3">The sequence shown here is derived from an EMBL/GenBank/DDBJ whole genome shotgun (WGS) entry which is preliminary data.</text>
</comment>
<dbReference type="EMBL" id="CALNXI010002795">
    <property type="protein sequence ID" value="CAH3190783.1"/>
    <property type="molecule type" value="Genomic_DNA"/>
</dbReference>
<dbReference type="Pfam" id="PF24883">
    <property type="entry name" value="NPHP3_N"/>
    <property type="match status" value="1"/>
</dbReference>
<reference evidence="3 4" key="1">
    <citation type="submission" date="2022-05" db="EMBL/GenBank/DDBJ databases">
        <authorList>
            <consortium name="Genoscope - CEA"/>
            <person name="William W."/>
        </authorList>
    </citation>
    <scope>NUCLEOTIDE SEQUENCE [LARGE SCALE GENOMIC DNA]</scope>
</reference>
<sequence>MASTSQQSQEQDLVDDSKKVKVTILASEWGSSNGGIGTLSKELAVQLAKFPESEITTFLVRCSEEDEKEALRNNVKIVKATRCPGFDESVWLNYPPEHLEMDVVVGYGVELGRHAQIIKKSKNCKWVQVVHTDPEETEMFKSYCNQTVEGKGNHNVEVELCEMADLVVGVGPKLCEAFRSYLRSCQKDHNVVEFTPGVFHEFATVKQSPNERKHCKVLVFGCGDEDDFSLKGCDIAGKAVALLPETRQVFAGVPDVMRNKIAQKLKGCGVSARFVNVRGCVQNRGDLKRLFLEVDILLLPSRAEGFGLTGLEALSAGLPLLVSKNSGFGEALSEVPFGSSFVVDSEDPQVWAAAIENLWKKDRQVRLQEAKVLRMRYKEKHSWTEQTRNLLDKMISMAHDTTDSATYVQKPAVDKKCRAHSLEDSRSFVEGTLRSLNSHQGKVQHQLTQMEAEKKSSATPCITYEIANCERDIKFFAERQDKDTRQWLFQDFEDWFSNPRENSKAYVLLGDAGVGKSVMAGALAKRTREAGNLGAAYFCRHNDRTRNDPRNLLGTIAFQLCDCISEYNHIMGGKDGVRIMLANSNLGVLELCTKLLEEPLGKCRQILQRKLVIIDALDETNYKSRDDFLRLITERFPRLPQGLYFFITSRPEDTVQSGLEGYNPCVRIFTGNSGQNSFYQLHEQDIQRFLEKRVDFSNHPFSAEDAQKMCNGLFLYAHYISQLLNDPVFTLRAVSFVRPWKVF</sequence>
<evidence type="ECO:0000259" key="2">
    <source>
        <dbReference type="PROSITE" id="PS50837"/>
    </source>
</evidence>
<dbReference type="Gene3D" id="3.40.50.2000">
    <property type="entry name" value="Glycogen Phosphorylase B"/>
    <property type="match status" value="1"/>
</dbReference>
<dbReference type="PANTHER" id="PTHR10039:SF14">
    <property type="entry name" value="NACHT DOMAIN-CONTAINING PROTEIN"/>
    <property type="match status" value="1"/>
</dbReference>
<keyword evidence="4" id="KW-1185">Reference proteome</keyword>
<evidence type="ECO:0000313" key="3">
    <source>
        <dbReference type="EMBL" id="CAH3190783.1"/>
    </source>
</evidence>
<organism evidence="3 4">
    <name type="scientific">Porites evermanni</name>
    <dbReference type="NCBI Taxonomy" id="104178"/>
    <lineage>
        <taxon>Eukaryota</taxon>
        <taxon>Metazoa</taxon>
        <taxon>Cnidaria</taxon>
        <taxon>Anthozoa</taxon>
        <taxon>Hexacorallia</taxon>
        <taxon>Scleractinia</taxon>
        <taxon>Fungiina</taxon>
        <taxon>Poritidae</taxon>
        <taxon>Porites</taxon>
    </lineage>
</organism>
<evidence type="ECO:0000256" key="1">
    <source>
        <dbReference type="ARBA" id="ARBA00022737"/>
    </source>
</evidence>
<dbReference type="InterPro" id="IPR027417">
    <property type="entry name" value="P-loop_NTPase"/>
</dbReference>
<feature type="domain" description="NACHT" evidence="2">
    <location>
        <begin position="504"/>
        <end position="651"/>
    </location>
</feature>
<dbReference type="CDD" id="cd03801">
    <property type="entry name" value="GT4_PimA-like"/>
    <property type="match status" value="1"/>
</dbReference>
<accession>A0ABN8SJB4</accession>
<evidence type="ECO:0000313" key="4">
    <source>
        <dbReference type="Proteomes" id="UP001159427"/>
    </source>
</evidence>
<dbReference type="Gene3D" id="3.40.50.300">
    <property type="entry name" value="P-loop containing nucleotide triphosphate hydrolases"/>
    <property type="match status" value="1"/>
</dbReference>
<gene>
    <name evidence="3" type="ORF">PEVE_00020833</name>
</gene>
<dbReference type="InterPro" id="IPR056884">
    <property type="entry name" value="NPHP3-like_N"/>
</dbReference>
<name>A0ABN8SJB4_9CNID</name>
<dbReference type="SUPFAM" id="SSF53756">
    <property type="entry name" value="UDP-Glycosyltransferase/glycogen phosphorylase"/>
    <property type="match status" value="1"/>
</dbReference>
<dbReference type="Proteomes" id="UP001159427">
    <property type="component" value="Unassembled WGS sequence"/>
</dbReference>
<dbReference type="InterPro" id="IPR007111">
    <property type="entry name" value="NACHT_NTPase"/>
</dbReference>
<dbReference type="SUPFAM" id="SSF52540">
    <property type="entry name" value="P-loop containing nucleoside triphosphate hydrolases"/>
    <property type="match status" value="1"/>
</dbReference>
<keyword evidence="1" id="KW-0677">Repeat</keyword>
<protein>
    <recommendedName>
        <fullName evidence="2">NACHT domain-containing protein</fullName>
    </recommendedName>
</protein>
<dbReference type="PANTHER" id="PTHR10039">
    <property type="entry name" value="AMELOGENIN"/>
    <property type="match status" value="1"/>
</dbReference>
<dbReference type="Pfam" id="PF20706">
    <property type="entry name" value="GT4-conflict"/>
    <property type="match status" value="1"/>
</dbReference>